<dbReference type="Pfam" id="PF00291">
    <property type="entry name" value="PALP"/>
    <property type="match status" value="1"/>
</dbReference>
<dbReference type="OrthoDB" id="9811476at2"/>
<accession>A0A177NJA3</accession>
<organism evidence="15 16">
    <name type="scientific">Methylomonas koyamae</name>
    <dbReference type="NCBI Taxonomy" id="702114"/>
    <lineage>
        <taxon>Bacteria</taxon>
        <taxon>Pseudomonadati</taxon>
        <taxon>Pseudomonadota</taxon>
        <taxon>Gammaproteobacteria</taxon>
        <taxon>Methylococcales</taxon>
        <taxon>Methylococcaceae</taxon>
        <taxon>Methylomonas</taxon>
    </lineage>
</organism>
<comment type="caution">
    <text evidence="15">The sequence shown here is derived from an EMBL/GenBank/DDBJ whole genome shotgun (WGS) entry which is preliminary data.</text>
</comment>
<dbReference type="CDD" id="cd04906">
    <property type="entry name" value="ACT_ThrD-I_1"/>
    <property type="match status" value="1"/>
</dbReference>
<dbReference type="SUPFAM" id="SSF55021">
    <property type="entry name" value="ACT-like"/>
    <property type="match status" value="2"/>
</dbReference>
<dbReference type="GO" id="GO:0006565">
    <property type="term" value="P:L-serine catabolic process"/>
    <property type="evidence" value="ECO:0007669"/>
    <property type="project" value="TreeGrafter"/>
</dbReference>
<dbReference type="FunFam" id="3.40.1020.10:FF:000001">
    <property type="entry name" value="L-threonine dehydratase"/>
    <property type="match status" value="1"/>
</dbReference>
<keyword evidence="6 13" id="KW-0028">Amino-acid biosynthesis</keyword>
<dbReference type="PANTHER" id="PTHR48078:SF11">
    <property type="entry name" value="THREONINE DEHYDRATASE, MITOCHONDRIAL"/>
    <property type="match status" value="1"/>
</dbReference>
<dbReference type="UniPathway" id="UPA00047">
    <property type="reaction ID" value="UER00054"/>
</dbReference>
<evidence type="ECO:0000256" key="8">
    <source>
        <dbReference type="ARBA" id="ARBA00022737"/>
    </source>
</evidence>
<gene>
    <name evidence="13" type="primary">ilvA</name>
    <name evidence="15" type="ORF">A1507_09985</name>
</gene>
<dbReference type="InterPro" id="IPR045865">
    <property type="entry name" value="ACT-like_dom_sf"/>
</dbReference>
<evidence type="ECO:0000256" key="10">
    <source>
        <dbReference type="ARBA" id="ARBA00023239"/>
    </source>
</evidence>
<evidence type="ECO:0000256" key="9">
    <source>
        <dbReference type="ARBA" id="ARBA00022898"/>
    </source>
</evidence>
<feature type="domain" description="ACT-like" evidence="14">
    <location>
        <begin position="423"/>
        <end position="494"/>
    </location>
</feature>
<sequence>MLNYIEKILRARVYDVAEETPLDYAPTLSERVNNRVYLKREDLQPVFSFKLRGAYNKIASLTPEQTANGVIAASAGNHAQGVALAAKRLGIKALIVMPKTTPEIKVKSVKARGAKAVLHGDSYDDAYAHAMELAAEKGMTFIHPYDDPEVIAGQGTVAMEILRQYNGDIQAIFVPVGGGGLIAGIAAYVKFVRPEIKVIAVEPDDADCLNQALRAGERVVLAQVGLFADGVAVKQIGAEPFRIARQWVDEVVTVGTDEICAAIKDIFDDTRSVAEPAGALAVAGLKKYAERHGLQQQTLIAIDSGANINFDRLRYVAERTQVGEHREILLAVAIPELPGSFLKFCRALGKRNITEFNYRYFDPAMAQVFVGISSSGAEADHRQLLEHLAAEGFAVTDMTGNELAKDHIRYMVGGHAPYDVKERVYSLQFPERPGALLKFLMALGSQWNISLFHYRNHGAAFGKVLIGLQLGDEQALHFEQCLNALQLVYRRETENPAYRLFAGGASA</sequence>
<evidence type="ECO:0000256" key="12">
    <source>
        <dbReference type="ARBA" id="ARBA00025527"/>
    </source>
</evidence>
<dbReference type="Proteomes" id="UP000077857">
    <property type="component" value="Unassembled WGS sequence"/>
</dbReference>
<protein>
    <recommendedName>
        <fullName evidence="13">L-threonine dehydratase</fullName>
        <ecNumber evidence="13">4.3.1.19</ecNumber>
    </recommendedName>
    <alternativeName>
        <fullName evidence="13">Threonine deaminase</fullName>
    </alternativeName>
</protein>
<comment type="catalytic activity">
    <reaction evidence="1 13">
        <text>L-threonine = 2-oxobutanoate + NH4(+)</text>
        <dbReference type="Rhea" id="RHEA:22108"/>
        <dbReference type="ChEBI" id="CHEBI:16763"/>
        <dbReference type="ChEBI" id="CHEBI:28938"/>
        <dbReference type="ChEBI" id="CHEBI:57926"/>
        <dbReference type="EC" id="4.3.1.19"/>
    </reaction>
</comment>
<evidence type="ECO:0000256" key="6">
    <source>
        <dbReference type="ARBA" id="ARBA00022605"/>
    </source>
</evidence>
<keyword evidence="8" id="KW-0677">Repeat</keyword>
<dbReference type="InterPro" id="IPR050147">
    <property type="entry name" value="Ser/Thr_Dehydratase"/>
</dbReference>
<dbReference type="RefSeq" id="WP_064040064.1">
    <property type="nucleotide sequence ID" value="NZ_LUUJ01000062.1"/>
</dbReference>
<comment type="cofactor">
    <cofactor evidence="2 13">
        <name>pyridoxal 5'-phosphate</name>
        <dbReference type="ChEBI" id="CHEBI:597326"/>
    </cofactor>
</comment>
<evidence type="ECO:0000256" key="11">
    <source>
        <dbReference type="ARBA" id="ARBA00023304"/>
    </source>
</evidence>
<dbReference type="GO" id="GO:0004794">
    <property type="term" value="F:threonine deaminase activity"/>
    <property type="evidence" value="ECO:0007669"/>
    <property type="project" value="UniProtKB-UniRule"/>
</dbReference>
<feature type="domain" description="ACT-like" evidence="14">
    <location>
        <begin position="328"/>
        <end position="400"/>
    </location>
</feature>
<comment type="function">
    <text evidence="12 13">Catalyzes the anaerobic formation of alpha-ketobutyrate and ammonia from threonine in a two-step reaction. The first step involved a dehydration of threonine and a production of enamine intermediates (aminocrotonate), which tautomerizes to its imine form (iminobutyrate). Both intermediates are unstable and short-lived. The second step is the nonenzymatic hydrolysis of the enamine/imine intermediates to form 2-ketobutyrate and free ammonia. In the low water environment of the cell, the second step is accelerated by RidA.</text>
</comment>
<dbReference type="InterPro" id="IPR036052">
    <property type="entry name" value="TrpB-like_PALP_sf"/>
</dbReference>
<dbReference type="NCBIfam" id="NF006674">
    <property type="entry name" value="PRK09224.1"/>
    <property type="match status" value="1"/>
</dbReference>
<dbReference type="NCBIfam" id="NF009130">
    <property type="entry name" value="PRK12483.1"/>
    <property type="match status" value="1"/>
</dbReference>
<dbReference type="SUPFAM" id="SSF53686">
    <property type="entry name" value="Tryptophan synthase beta subunit-like PLP-dependent enzymes"/>
    <property type="match status" value="1"/>
</dbReference>
<dbReference type="CDD" id="cd04907">
    <property type="entry name" value="ACT_ThrD-I_2"/>
    <property type="match status" value="1"/>
</dbReference>
<dbReference type="InterPro" id="IPR000634">
    <property type="entry name" value="Ser/Thr_deHydtase_PyrdxlP-BS"/>
</dbReference>
<dbReference type="Gene3D" id="3.40.50.1100">
    <property type="match status" value="2"/>
</dbReference>
<dbReference type="InterPro" id="IPR001926">
    <property type="entry name" value="TrpB-like_PALP"/>
</dbReference>
<evidence type="ECO:0000256" key="5">
    <source>
        <dbReference type="ARBA" id="ARBA00011881"/>
    </source>
</evidence>
<dbReference type="GO" id="GO:0030170">
    <property type="term" value="F:pyridoxal phosphate binding"/>
    <property type="evidence" value="ECO:0007669"/>
    <property type="project" value="InterPro"/>
</dbReference>
<dbReference type="InterPro" id="IPR038110">
    <property type="entry name" value="TD_ACT-like_sf"/>
</dbReference>
<proteinExistence type="inferred from homology"/>
<evidence type="ECO:0000256" key="1">
    <source>
        <dbReference type="ARBA" id="ARBA00001274"/>
    </source>
</evidence>
<evidence type="ECO:0000256" key="7">
    <source>
        <dbReference type="ARBA" id="ARBA00022624"/>
    </source>
</evidence>
<dbReference type="CDD" id="cd01562">
    <property type="entry name" value="Thr-dehyd"/>
    <property type="match status" value="1"/>
</dbReference>
<evidence type="ECO:0000256" key="13">
    <source>
        <dbReference type="RuleBase" id="RU362012"/>
    </source>
</evidence>
<dbReference type="EC" id="4.3.1.19" evidence="13"/>
<evidence type="ECO:0000259" key="14">
    <source>
        <dbReference type="PROSITE" id="PS51672"/>
    </source>
</evidence>
<comment type="similarity">
    <text evidence="4 13">Belongs to the serine/threonine dehydratase family.</text>
</comment>
<dbReference type="InterPro" id="IPR005787">
    <property type="entry name" value="Thr_deHydtase_biosynth"/>
</dbReference>
<keyword evidence="11 13" id="KW-0100">Branched-chain amino acid biosynthesis</keyword>
<dbReference type="PROSITE" id="PS51672">
    <property type="entry name" value="ACT_LIKE"/>
    <property type="match status" value="2"/>
</dbReference>
<dbReference type="GO" id="GO:0006567">
    <property type="term" value="P:L-threonine catabolic process"/>
    <property type="evidence" value="ECO:0007669"/>
    <property type="project" value="TreeGrafter"/>
</dbReference>
<keyword evidence="10 13" id="KW-0456">Lyase</keyword>
<comment type="subunit">
    <text evidence="5 13">Homotetramer.</text>
</comment>
<dbReference type="PROSITE" id="PS00165">
    <property type="entry name" value="DEHYDRATASE_SER_THR"/>
    <property type="match status" value="1"/>
</dbReference>
<dbReference type="PANTHER" id="PTHR48078">
    <property type="entry name" value="THREONINE DEHYDRATASE, MITOCHONDRIAL-RELATED"/>
    <property type="match status" value="1"/>
</dbReference>
<evidence type="ECO:0000313" key="15">
    <source>
        <dbReference type="EMBL" id="OAI18067.1"/>
    </source>
</evidence>
<name>A0A177NJA3_9GAMM</name>
<dbReference type="GO" id="GO:0009097">
    <property type="term" value="P:isoleucine biosynthetic process"/>
    <property type="evidence" value="ECO:0007669"/>
    <property type="project" value="UniProtKB-UniRule"/>
</dbReference>
<dbReference type="GO" id="GO:0003941">
    <property type="term" value="F:L-serine ammonia-lyase activity"/>
    <property type="evidence" value="ECO:0007669"/>
    <property type="project" value="TreeGrafter"/>
</dbReference>
<evidence type="ECO:0000313" key="16">
    <source>
        <dbReference type="Proteomes" id="UP000077857"/>
    </source>
</evidence>
<reference evidence="15 16" key="1">
    <citation type="submission" date="2016-03" db="EMBL/GenBank/DDBJ databases">
        <authorList>
            <person name="Ploux O."/>
        </authorList>
    </citation>
    <scope>NUCLEOTIDE SEQUENCE [LARGE SCALE GENOMIC DNA]</scope>
    <source>
        <strain evidence="15 16">R-45378</strain>
    </source>
</reference>
<dbReference type="FunFam" id="3.40.50.1100:FF:000008">
    <property type="entry name" value="L-threonine dehydratase"/>
    <property type="match status" value="1"/>
</dbReference>
<evidence type="ECO:0000256" key="2">
    <source>
        <dbReference type="ARBA" id="ARBA00001933"/>
    </source>
</evidence>
<dbReference type="InterPro" id="IPR001721">
    <property type="entry name" value="TD_ACT-like"/>
</dbReference>
<keyword evidence="9 13" id="KW-0663">Pyridoxal phosphate</keyword>
<dbReference type="AlphaFoldDB" id="A0A177NJA3"/>
<comment type="pathway">
    <text evidence="3 13">Amino-acid biosynthesis; L-isoleucine biosynthesis; 2-oxobutanoate from L-threonine: step 1/1.</text>
</comment>
<dbReference type="Gene3D" id="3.40.1020.10">
    <property type="entry name" value="Biosynthetic Threonine Deaminase, Domain 3"/>
    <property type="match status" value="1"/>
</dbReference>
<dbReference type="Pfam" id="PF00585">
    <property type="entry name" value="Thr_dehydrat_C"/>
    <property type="match status" value="2"/>
</dbReference>
<keyword evidence="7 13" id="KW-0412">Isoleucine biosynthesis</keyword>
<dbReference type="NCBIfam" id="TIGR01124">
    <property type="entry name" value="ilvA_2Cterm"/>
    <property type="match status" value="1"/>
</dbReference>
<dbReference type="EMBL" id="LUUJ01000062">
    <property type="protein sequence ID" value="OAI18067.1"/>
    <property type="molecule type" value="Genomic_DNA"/>
</dbReference>
<evidence type="ECO:0000256" key="4">
    <source>
        <dbReference type="ARBA" id="ARBA00010869"/>
    </source>
</evidence>
<evidence type="ECO:0000256" key="3">
    <source>
        <dbReference type="ARBA" id="ARBA00004810"/>
    </source>
</evidence>